<feature type="domain" description="PAC" evidence="8">
    <location>
        <begin position="215"/>
        <end position="267"/>
    </location>
</feature>
<dbReference type="InterPro" id="IPR000700">
    <property type="entry name" value="PAS-assoc_C"/>
</dbReference>
<dbReference type="InterPro" id="IPR013655">
    <property type="entry name" value="PAS_fold_3"/>
</dbReference>
<dbReference type="PANTHER" id="PTHR43547">
    <property type="entry name" value="TWO-COMPONENT HISTIDINE KINASE"/>
    <property type="match status" value="1"/>
</dbReference>
<dbReference type="SMART" id="SM00387">
    <property type="entry name" value="HATPase_c"/>
    <property type="match status" value="1"/>
</dbReference>
<keyword evidence="10" id="KW-1185">Reference proteome</keyword>
<dbReference type="Gene3D" id="3.30.450.20">
    <property type="entry name" value="PAS domain"/>
    <property type="match status" value="1"/>
</dbReference>
<dbReference type="InterPro" id="IPR005467">
    <property type="entry name" value="His_kinase_dom"/>
</dbReference>
<accession>A0AAF0CPW0</accession>
<evidence type="ECO:0000259" key="6">
    <source>
        <dbReference type="PROSITE" id="PS50110"/>
    </source>
</evidence>
<evidence type="ECO:0000256" key="3">
    <source>
        <dbReference type="ARBA" id="ARBA00022553"/>
    </source>
</evidence>
<feature type="domain" description="PAS" evidence="7">
    <location>
        <begin position="138"/>
        <end position="211"/>
    </location>
</feature>
<dbReference type="Pfam" id="PF08447">
    <property type="entry name" value="PAS_3"/>
    <property type="match status" value="1"/>
</dbReference>
<feature type="domain" description="Histidine kinase" evidence="5">
    <location>
        <begin position="280"/>
        <end position="502"/>
    </location>
</feature>
<dbReference type="SMART" id="SM00388">
    <property type="entry name" value="HisKA"/>
    <property type="match status" value="1"/>
</dbReference>
<dbReference type="SUPFAM" id="SSF47384">
    <property type="entry name" value="Homodimeric domain of signal transducing histidine kinase"/>
    <property type="match status" value="1"/>
</dbReference>
<dbReference type="SUPFAM" id="SSF55874">
    <property type="entry name" value="ATPase domain of HSP90 chaperone/DNA topoisomerase II/histidine kinase"/>
    <property type="match status" value="1"/>
</dbReference>
<evidence type="ECO:0000256" key="1">
    <source>
        <dbReference type="ARBA" id="ARBA00000085"/>
    </source>
</evidence>
<evidence type="ECO:0000259" key="7">
    <source>
        <dbReference type="PROSITE" id="PS50112"/>
    </source>
</evidence>
<dbReference type="PROSITE" id="PS50109">
    <property type="entry name" value="HIS_KIN"/>
    <property type="match status" value="1"/>
</dbReference>
<gene>
    <name evidence="9" type="ORF">PXH66_03225</name>
</gene>
<dbReference type="InterPro" id="IPR003661">
    <property type="entry name" value="HisK_dim/P_dom"/>
</dbReference>
<dbReference type="SMART" id="SM00448">
    <property type="entry name" value="REC"/>
    <property type="match status" value="1"/>
</dbReference>
<evidence type="ECO:0000313" key="9">
    <source>
        <dbReference type="EMBL" id="WED65859.1"/>
    </source>
</evidence>
<dbReference type="PROSITE" id="PS50112">
    <property type="entry name" value="PAS"/>
    <property type="match status" value="1"/>
</dbReference>
<feature type="domain" description="Response regulatory" evidence="6">
    <location>
        <begin position="4"/>
        <end position="120"/>
    </location>
</feature>
<protein>
    <recommendedName>
        <fullName evidence="2">histidine kinase</fullName>
        <ecNumber evidence="2">2.7.13.3</ecNumber>
    </recommendedName>
</protein>
<dbReference type="RefSeq" id="WP_330930389.1">
    <property type="nucleotide sequence ID" value="NZ_CP119075.1"/>
</dbReference>
<dbReference type="GO" id="GO:0000155">
    <property type="term" value="F:phosphorelay sensor kinase activity"/>
    <property type="evidence" value="ECO:0007669"/>
    <property type="project" value="InterPro"/>
</dbReference>
<dbReference type="KEGG" id="slom:PXH66_03225"/>
<dbReference type="CDD" id="cd17538">
    <property type="entry name" value="REC_D1_PleD-like"/>
    <property type="match status" value="1"/>
</dbReference>
<dbReference type="Proteomes" id="UP001218638">
    <property type="component" value="Chromosome"/>
</dbReference>
<dbReference type="Pfam" id="PF00072">
    <property type="entry name" value="Response_reg"/>
    <property type="match status" value="1"/>
</dbReference>
<dbReference type="Gene3D" id="3.30.565.10">
    <property type="entry name" value="Histidine kinase-like ATPase, C-terminal domain"/>
    <property type="match status" value="1"/>
</dbReference>
<sequence length="525" mass="57423">MVPRILIVDDSAPNRETMCMLLDEQGYTLDQATNGQSALTQAAAQPPDLILLDVMMPGIDGYEVCRRLRADSDLAEIPVIMVTALDDSASRLTGIEAGADDFITKPLHRQELCARVRTVTRLNRYRRLAQTRAELRNSELRFQKLAEHSKEVFWFCNLAPPSVIYVSPSVENIWGRPTAEFYADFQAFTKYLHPDDQSRVRAAHTAVVMGEAPRFEEEYRVVHTDGTERWVLDSGTPILDETGNLTGFGGVARDITERKLASEQLLRAQRVESLGMLSAGIAHDFNNALAPVLAAATLLHDYMTDDDGHEMLDVIAKGTRRSADLVSQLLAFTRGSNGVWETTKILPVIAELVSLARTSFPKVIQIRTELDDDLPPIHANITQIHQVFLNLLINARDAMPMGGDLTISATTRQIDAPTAATIEGARAGDYLLVEVSDTGTGVPPEVASRIWEPFFTTKAEGKGTGLGLSTVRGILESHRGFATLHSEAGEGTRFSIYLPVAAPADSPPLPLTVEEDATLPLGSEA</sequence>
<dbReference type="CDD" id="cd00130">
    <property type="entry name" value="PAS"/>
    <property type="match status" value="1"/>
</dbReference>
<dbReference type="InterPro" id="IPR011006">
    <property type="entry name" value="CheY-like_superfamily"/>
</dbReference>
<dbReference type="SUPFAM" id="SSF55785">
    <property type="entry name" value="PYP-like sensor domain (PAS domain)"/>
    <property type="match status" value="1"/>
</dbReference>
<name>A0AAF0CPW0_9BACT</name>
<dbReference type="SMART" id="SM00086">
    <property type="entry name" value="PAC"/>
    <property type="match status" value="1"/>
</dbReference>
<dbReference type="Pfam" id="PF00512">
    <property type="entry name" value="HisKA"/>
    <property type="match status" value="1"/>
</dbReference>
<dbReference type="InterPro" id="IPR001789">
    <property type="entry name" value="Sig_transdc_resp-reg_receiver"/>
</dbReference>
<evidence type="ECO:0000259" key="5">
    <source>
        <dbReference type="PROSITE" id="PS50109"/>
    </source>
</evidence>
<reference evidence="9" key="1">
    <citation type="submission" date="2023-03" db="EMBL/GenBank/DDBJ databases">
        <title>Lomoglobus Profundus gen. nov., sp. nov., a novel member of the phylum Verrucomicrobia, isolated from deep-marine sediment of South China Sea.</title>
        <authorList>
            <person name="Ahmad T."/>
            <person name="Ishaq S.E."/>
            <person name="Wang F."/>
        </authorList>
    </citation>
    <scope>NUCLEOTIDE SEQUENCE</scope>
    <source>
        <strain evidence="9">LMO-M01</strain>
    </source>
</reference>
<dbReference type="Gene3D" id="3.40.50.2300">
    <property type="match status" value="1"/>
</dbReference>
<proteinExistence type="predicted"/>
<dbReference type="PANTHER" id="PTHR43547:SF2">
    <property type="entry name" value="HYBRID SIGNAL TRANSDUCTION HISTIDINE KINASE C"/>
    <property type="match status" value="1"/>
</dbReference>
<dbReference type="EMBL" id="CP119075">
    <property type="protein sequence ID" value="WED65859.1"/>
    <property type="molecule type" value="Genomic_DNA"/>
</dbReference>
<dbReference type="Pfam" id="PF02518">
    <property type="entry name" value="HATPase_c"/>
    <property type="match status" value="1"/>
</dbReference>
<dbReference type="AlphaFoldDB" id="A0AAF0CPW0"/>
<dbReference type="InterPro" id="IPR001610">
    <property type="entry name" value="PAC"/>
</dbReference>
<evidence type="ECO:0000313" key="10">
    <source>
        <dbReference type="Proteomes" id="UP001218638"/>
    </source>
</evidence>
<evidence type="ECO:0000259" key="8">
    <source>
        <dbReference type="PROSITE" id="PS50113"/>
    </source>
</evidence>
<dbReference type="InterPro" id="IPR036890">
    <property type="entry name" value="HATPase_C_sf"/>
</dbReference>
<dbReference type="PROSITE" id="PS50110">
    <property type="entry name" value="RESPONSE_REGULATORY"/>
    <property type="match status" value="1"/>
</dbReference>
<dbReference type="EC" id="2.7.13.3" evidence="2"/>
<keyword evidence="3 4" id="KW-0597">Phosphoprotein</keyword>
<dbReference type="InterPro" id="IPR003594">
    <property type="entry name" value="HATPase_dom"/>
</dbReference>
<dbReference type="NCBIfam" id="TIGR00229">
    <property type="entry name" value="sensory_box"/>
    <property type="match status" value="1"/>
</dbReference>
<dbReference type="InterPro" id="IPR035965">
    <property type="entry name" value="PAS-like_dom_sf"/>
</dbReference>
<dbReference type="FunFam" id="3.40.50.2300:FF:000444">
    <property type="entry name" value="Sensory transduction histidine kinase"/>
    <property type="match status" value="1"/>
</dbReference>
<feature type="modified residue" description="4-aspartylphosphate" evidence="4">
    <location>
        <position position="53"/>
    </location>
</feature>
<dbReference type="SUPFAM" id="SSF52172">
    <property type="entry name" value="CheY-like"/>
    <property type="match status" value="1"/>
</dbReference>
<dbReference type="InterPro" id="IPR000014">
    <property type="entry name" value="PAS"/>
</dbReference>
<dbReference type="InterPro" id="IPR004358">
    <property type="entry name" value="Sig_transdc_His_kin-like_C"/>
</dbReference>
<dbReference type="PROSITE" id="PS50113">
    <property type="entry name" value="PAC"/>
    <property type="match status" value="1"/>
</dbReference>
<dbReference type="Gene3D" id="1.10.287.130">
    <property type="match status" value="1"/>
</dbReference>
<dbReference type="PRINTS" id="PR00344">
    <property type="entry name" value="BCTRLSENSOR"/>
</dbReference>
<dbReference type="InterPro" id="IPR036097">
    <property type="entry name" value="HisK_dim/P_sf"/>
</dbReference>
<organism evidence="9 10">
    <name type="scientific">Synoicihabitans lomoniglobus</name>
    <dbReference type="NCBI Taxonomy" id="2909285"/>
    <lineage>
        <taxon>Bacteria</taxon>
        <taxon>Pseudomonadati</taxon>
        <taxon>Verrucomicrobiota</taxon>
        <taxon>Opitutia</taxon>
        <taxon>Opitutales</taxon>
        <taxon>Opitutaceae</taxon>
        <taxon>Synoicihabitans</taxon>
    </lineage>
</organism>
<comment type="catalytic activity">
    <reaction evidence="1">
        <text>ATP + protein L-histidine = ADP + protein N-phospho-L-histidine.</text>
        <dbReference type="EC" id="2.7.13.3"/>
    </reaction>
</comment>
<evidence type="ECO:0000256" key="4">
    <source>
        <dbReference type="PROSITE-ProRule" id="PRU00169"/>
    </source>
</evidence>
<evidence type="ECO:0000256" key="2">
    <source>
        <dbReference type="ARBA" id="ARBA00012438"/>
    </source>
</evidence>